<evidence type="ECO:0000313" key="6">
    <source>
        <dbReference type="Proteomes" id="UP000315344"/>
    </source>
</evidence>
<dbReference type="Proteomes" id="UP000315344">
    <property type="component" value="Unassembled WGS sequence"/>
</dbReference>
<name>A0A533ICG2_PARDE</name>
<sequence length="606" mass="63987">MPDGSSPPQGVACADGAAEKVGVAAAVTITLRILATTDLHMNLGAQSRRGGLARLAPLIAAERAAQHNILLCDNGDLLDGSPLGDELASAGLRPHDVHPAISALNLLGYDIATLGNHDFAHGVAFLRRVTGDAEYPLVLSNAGLMDGAPIWTETALLRRQMLSDDGTGHDITIGVFGVLPPQTVEWEAGLSADMTTEDIMSASRRAVSSLRARGADLIVALSHGGVGVTDTIRAENAAGAIAELHGVDAVIAGHTHEVMVFPATATRAAIVKAGFGGSHLAAITLRLCGRPGDWQVDCRAAEALPATEDDCDARLMAIAQPRSASFHAPVGQIASPLSSHFALLGADAGLRLTEAALRSHLAQHLPHCTLPVLVALAPFRTGGRGGPDHFVHIPAGEISRSDLSALYPFTNHVTAIDVSGAEVADWLERAASIFAHLPDTGAAGDARPLLDADFPGFHFDMIGGLDYSIDLHRPPCFDASGQRLHLGGRVRRIQHQGRPLRPEDRFVLLTNSYRMTGGSIYAGVTRNNRCLLPPAGQMRVRDIIAQFLRKGRWGSAHPGPFLRLSATPGTKVWFDTAPNADLAACPLQVEASEMTIDGFQRLTLRL</sequence>
<evidence type="ECO:0000259" key="4">
    <source>
        <dbReference type="Pfam" id="PF02872"/>
    </source>
</evidence>
<dbReference type="InterPro" id="IPR006179">
    <property type="entry name" value="5_nucleotidase/apyrase"/>
</dbReference>
<dbReference type="InterPro" id="IPR036907">
    <property type="entry name" value="5'-Nucleotdase_C_sf"/>
</dbReference>
<dbReference type="GO" id="GO:0000166">
    <property type="term" value="F:nucleotide binding"/>
    <property type="evidence" value="ECO:0007669"/>
    <property type="project" value="UniProtKB-KW"/>
</dbReference>
<dbReference type="PANTHER" id="PTHR11575">
    <property type="entry name" value="5'-NUCLEOTIDASE-RELATED"/>
    <property type="match status" value="1"/>
</dbReference>
<evidence type="ECO:0000256" key="1">
    <source>
        <dbReference type="ARBA" id="ARBA00022729"/>
    </source>
</evidence>
<dbReference type="InterPro" id="IPR004843">
    <property type="entry name" value="Calcineurin-like_PHP"/>
</dbReference>
<organism evidence="5 6">
    <name type="scientific">Paracoccus denitrificans</name>
    <dbReference type="NCBI Taxonomy" id="266"/>
    <lineage>
        <taxon>Bacteria</taxon>
        <taxon>Pseudomonadati</taxon>
        <taxon>Pseudomonadota</taxon>
        <taxon>Alphaproteobacteria</taxon>
        <taxon>Rhodobacterales</taxon>
        <taxon>Paracoccaceae</taxon>
        <taxon>Paracoccus</taxon>
    </lineage>
</organism>
<dbReference type="Gene3D" id="3.60.21.10">
    <property type="match status" value="1"/>
</dbReference>
<accession>A0A533ICG2</accession>
<dbReference type="PRINTS" id="PR01607">
    <property type="entry name" value="APYRASEFAMLY"/>
</dbReference>
<reference evidence="5 6" key="1">
    <citation type="journal article" date="2017" name="Nat. Commun.">
        <title>In situ click chemistry generation of cyclooxygenase-2 inhibitors.</title>
        <authorList>
            <person name="Bhardwaj A."/>
            <person name="Kaur J."/>
            <person name="Wuest M."/>
            <person name="Wuest F."/>
        </authorList>
    </citation>
    <scope>NUCLEOTIDE SEQUENCE [LARGE SCALE GENOMIC DNA]</scope>
    <source>
        <strain evidence="5">S2_012_000_R3_94</strain>
    </source>
</reference>
<dbReference type="Pfam" id="PF02872">
    <property type="entry name" value="5_nucleotid_C"/>
    <property type="match status" value="1"/>
</dbReference>
<keyword evidence="2" id="KW-0547">Nucleotide-binding</keyword>
<dbReference type="Pfam" id="PF00149">
    <property type="entry name" value="Metallophos"/>
    <property type="match status" value="1"/>
</dbReference>
<comment type="similarity">
    <text evidence="2">Belongs to the 5'-nucleotidase family.</text>
</comment>
<evidence type="ECO:0000313" key="5">
    <source>
        <dbReference type="EMBL" id="TKW68147.1"/>
    </source>
</evidence>
<dbReference type="SUPFAM" id="SSF56300">
    <property type="entry name" value="Metallo-dependent phosphatases"/>
    <property type="match status" value="1"/>
</dbReference>
<dbReference type="InterPro" id="IPR008334">
    <property type="entry name" value="5'-Nucleotdase_C"/>
</dbReference>
<dbReference type="PANTHER" id="PTHR11575:SF6">
    <property type="entry name" value="2',3'-CYCLIC-NUCLEOTIDE 2'-PHOSPHODIESTERASE_3'-NUCLEOTIDASE"/>
    <property type="match status" value="1"/>
</dbReference>
<feature type="domain" description="Calcineurin-like phosphoesterase" evidence="3">
    <location>
        <begin position="31"/>
        <end position="257"/>
    </location>
</feature>
<dbReference type="InterPro" id="IPR029052">
    <property type="entry name" value="Metallo-depent_PP-like"/>
</dbReference>
<dbReference type="GO" id="GO:0030288">
    <property type="term" value="C:outer membrane-bounded periplasmic space"/>
    <property type="evidence" value="ECO:0007669"/>
    <property type="project" value="TreeGrafter"/>
</dbReference>
<dbReference type="AlphaFoldDB" id="A0A533ICG2"/>
<dbReference type="SUPFAM" id="SSF55816">
    <property type="entry name" value="5'-nucleotidase (syn. UDP-sugar hydrolase), C-terminal domain"/>
    <property type="match status" value="1"/>
</dbReference>
<proteinExistence type="inferred from homology"/>
<evidence type="ECO:0000256" key="2">
    <source>
        <dbReference type="RuleBase" id="RU362119"/>
    </source>
</evidence>
<dbReference type="GO" id="GO:0016787">
    <property type="term" value="F:hydrolase activity"/>
    <property type="evidence" value="ECO:0007669"/>
    <property type="project" value="UniProtKB-KW"/>
</dbReference>
<keyword evidence="2" id="KW-0378">Hydrolase</keyword>
<gene>
    <name evidence="5" type="ORF">DI616_03315</name>
</gene>
<feature type="domain" description="5'-Nucleotidase C-terminal" evidence="4">
    <location>
        <begin position="392"/>
        <end position="521"/>
    </location>
</feature>
<dbReference type="Gene3D" id="3.90.780.10">
    <property type="entry name" value="5'-Nucleotidase, C-terminal domain"/>
    <property type="match status" value="1"/>
</dbReference>
<protein>
    <submittedName>
        <fullName evidence="5">Bifunctional 2',3'-cyclic-nucleotide 2'-phosphodiesterase/3'-nucleotidase</fullName>
    </submittedName>
</protein>
<evidence type="ECO:0000259" key="3">
    <source>
        <dbReference type="Pfam" id="PF00149"/>
    </source>
</evidence>
<dbReference type="GO" id="GO:0009166">
    <property type="term" value="P:nucleotide catabolic process"/>
    <property type="evidence" value="ECO:0007669"/>
    <property type="project" value="InterPro"/>
</dbReference>
<comment type="caution">
    <text evidence="5">The sequence shown here is derived from an EMBL/GenBank/DDBJ whole genome shotgun (WGS) entry which is preliminary data.</text>
</comment>
<keyword evidence="1" id="KW-0732">Signal</keyword>
<dbReference type="EMBL" id="VAFL01000002">
    <property type="protein sequence ID" value="TKW68147.1"/>
    <property type="molecule type" value="Genomic_DNA"/>
</dbReference>